<reference evidence="7 8" key="1">
    <citation type="submission" date="2019-08" db="EMBL/GenBank/DDBJ databases">
        <title>In-depth cultivation of the pig gut microbiome towards novel bacterial diversity and tailored functional studies.</title>
        <authorList>
            <person name="Wylensek D."/>
            <person name="Hitch T.C.A."/>
            <person name="Clavel T."/>
        </authorList>
    </citation>
    <scope>NUCLEOTIDE SEQUENCE [LARGE SCALE GENOMIC DNA]</scope>
    <source>
        <strain evidence="7 8">CA-Schmier-601-WT-3</strain>
    </source>
</reference>
<dbReference type="PANTHER" id="PTHR32432:SF4">
    <property type="entry name" value="CELL DIVISION PROTEIN FTSA"/>
    <property type="match status" value="1"/>
</dbReference>
<dbReference type="InterPro" id="IPR020823">
    <property type="entry name" value="Cell_div_FtsA"/>
</dbReference>
<evidence type="ECO:0000256" key="5">
    <source>
        <dbReference type="PIRNR" id="PIRNR003101"/>
    </source>
</evidence>
<proteinExistence type="inferred from homology"/>
<evidence type="ECO:0000313" key="8">
    <source>
        <dbReference type="Proteomes" id="UP000442619"/>
    </source>
</evidence>
<dbReference type="EMBL" id="VUNM01000001">
    <property type="protein sequence ID" value="MST87999.1"/>
    <property type="molecule type" value="Genomic_DNA"/>
</dbReference>
<evidence type="ECO:0000256" key="4">
    <source>
        <dbReference type="ARBA" id="ARBA00023306"/>
    </source>
</evidence>
<sequence>MKEIYATLDIGSTTLKLVVAEVISANVNILFSSKVTSHGVRRGIITDADALVEDIKNIVREADEELNTTITSVGLVLPSINARIYQGDGITKVNNANDKIVIDDVVRALKLSTRFQRNRDEEIVSTIPIHYALDTKSTNQIPLGMRSASLKVDSMIVTSKKKFFYGYLEAVEKAGLELLDVTIDAYASALEAFDEAYLKEGAILIDIGCYSSTVSFYEDGYLKYIAQANTGGYELTKAISEKWWISMDKAERYKIKYGTCEKNVGDDDIIHSNKVDNEIVSYTQQDLSDVLREAVENMMEEIKTKIDVINDGRSYETVIVGGGGELPSLDVVASGVLNAPVRCYRPETIGVRDMSYVPALGLLYYLNDRKEFLGEDHVSLTLPDISSTMNIRLKGFTKAKDESKMPKKTLKRVLENFFSDDE</sequence>
<comment type="caution">
    <text evidence="7">The sequence shown here is derived from an EMBL/GenBank/DDBJ whole genome shotgun (WGS) entry which is preliminary data.</text>
</comment>
<keyword evidence="4 5" id="KW-0131">Cell cycle</keyword>
<dbReference type="NCBIfam" id="TIGR01174">
    <property type="entry name" value="ftsA"/>
    <property type="match status" value="1"/>
</dbReference>
<organism evidence="7 8">
    <name type="scientific">Sharpea porci</name>
    <dbReference type="NCBI Taxonomy" id="2652286"/>
    <lineage>
        <taxon>Bacteria</taxon>
        <taxon>Bacillati</taxon>
        <taxon>Bacillota</taxon>
        <taxon>Erysipelotrichia</taxon>
        <taxon>Erysipelotrichales</taxon>
        <taxon>Coprobacillaceae</taxon>
        <taxon>Sharpea</taxon>
    </lineage>
</organism>
<comment type="function">
    <text evidence="5">Cell division protein that is involved in the assembly of the Z ring. May serve as a membrane anchor for the Z ring.</text>
</comment>
<keyword evidence="2 5" id="KW-0132">Cell division</keyword>
<dbReference type="SMART" id="SM00842">
    <property type="entry name" value="FtsA"/>
    <property type="match status" value="1"/>
</dbReference>
<dbReference type="InterPro" id="IPR043129">
    <property type="entry name" value="ATPase_NBD"/>
</dbReference>
<evidence type="ECO:0000256" key="2">
    <source>
        <dbReference type="ARBA" id="ARBA00022618"/>
    </source>
</evidence>
<dbReference type="AlphaFoldDB" id="A0A844FRG4"/>
<evidence type="ECO:0000256" key="3">
    <source>
        <dbReference type="ARBA" id="ARBA00023136"/>
    </source>
</evidence>
<dbReference type="InterPro" id="IPR050696">
    <property type="entry name" value="FtsA/MreB"/>
</dbReference>
<dbReference type="RefSeq" id="WP_154513946.1">
    <property type="nucleotide sequence ID" value="NZ_VUNM01000001.1"/>
</dbReference>
<comment type="subunit">
    <text evidence="5">Interacts with FtsZ.</text>
</comment>
<feature type="domain" description="SHS2" evidence="6">
    <location>
        <begin position="5"/>
        <end position="192"/>
    </location>
</feature>
<dbReference type="InterPro" id="IPR003494">
    <property type="entry name" value="SHS2_FtsA"/>
</dbReference>
<dbReference type="Gene3D" id="3.30.420.40">
    <property type="match status" value="2"/>
</dbReference>
<protein>
    <recommendedName>
        <fullName evidence="5">Cell division protein FtsA</fullName>
    </recommendedName>
</protein>
<dbReference type="PANTHER" id="PTHR32432">
    <property type="entry name" value="CELL DIVISION PROTEIN FTSA-RELATED"/>
    <property type="match status" value="1"/>
</dbReference>
<evidence type="ECO:0000313" key="7">
    <source>
        <dbReference type="EMBL" id="MST87999.1"/>
    </source>
</evidence>
<name>A0A844FRG4_9FIRM</name>
<evidence type="ECO:0000259" key="6">
    <source>
        <dbReference type="SMART" id="SM00842"/>
    </source>
</evidence>
<dbReference type="Pfam" id="PF02491">
    <property type="entry name" value="SHS2_FTSA"/>
    <property type="match status" value="1"/>
</dbReference>
<dbReference type="GO" id="GO:0009898">
    <property type="term" value="C:cytoplasmic side of plasma membrane"/>
    <property type="evidence" value="ECO:0007669"/>
    <property type="project" value="TreeGrafter"/>
</dbReference>
<dbReference type="Pfam" id="PF14450">
    <property type="entry name" value="FtsA"/>
    <property type="match status" value="1"/>
</dbReference>
<dbReference type="PIRSF" id="PIRSF003101">
    <property type="entry name" value="FtsA"/>
    <property type="match status" value="1"/>
</dbReference>
<dbReference type="GO" id="GO:0032153">
    <property type="term" value="C:cell division site"/>
    <property type="evidence" value="ECO:0007669"/>
    <property type="project" value="TreeGrafter"/>
</dbReference>
<accession>A0A844FRG4</accession>
<keyword evidence="3" id="KW-0472">Membrane</keyword>
<dbReference type="SUPFAM" id="SSF53067">
    <property type="entry name" value="Actin-like ATPase domain"/>
    <property type="match status" value="2"/>
</dbReference>
<dbReference type="GO" id="GO:0051301">
    <property type="term" value="P:cell division"/>
    <property type="evidence" value="ECO:0007669"/>
    <property type="project" value="UniProtKB-KW"/>
</dbReference>
<dbReference type="Proteomes" id="UP000442619">
    <property type="component" value="Unassembled WGS sequence"/>
</dbReference>
<comment type="similarity">
    <text evidence="5">Belongs to the FtsA/MreB family.</text>
</comment>
<keyword evidence="1" id="KW-1003">Cell membrane</keyword>
<evidence type="ECO:0000256" key="1">
    <source>
        <dbReference type="ARBA" id="ARBA00022475"/>
    </source>
</evidence>
<gene>
    <name evidence="7" type="primary">ftsA</name>
    <name evidence="7" type="ORF">FYJ79_00020</name>
</gene>
<keyword evidence="8" id="KW-1185">Reference proteome</keyword>